<dbReference type="InterPro" id="IPR000792">
    <property type="entry name" value="Tscrpt_reg_LuxR_C"/>
</dbReference>
<dbReference type="InterPro" id="IPR041617">
    <property type="entry name" value="TPR_MalT"/>
</dbReference>
<dbReference type="Pfam" id="PF00196">
    <property type="entry name" value="GerE"/>
    <property type="match status" value="1"/>
</dbReference>
<evidence type="ECO:0000259" key="4">
    <source>
        <dbReference type="PROSITE" id="PS50043"/>
    </source>
</evidence>
<comment type="caution">
    <text evidence="5">The sequence shown here is derived from an EMBL/GenBank/DDBJ whole genome shotgun (WGS) entry which is preliminary data.</text>
</comment>
<evidence type="ECO:0000256" key="2">
    <source>
        <dbReference type="ARBA" id="ARBA00023125"/>
    </source>
</evidence>
<keyword evidence="6" id="KW-1185">Reference proteome</keyword>
<feature type="domain" description="HTH luxR-type" evidence="4">
    <location>
        <begin position="684"/>
        <end position="749"/>
    </location>
</feature>
<dbReference type="SMART" id="SM00421">
    <property type="entry name" value="HTH_LUXR"/>
    <property type="match status" value="1"/>
</dbReference>
<dbReference type="InterPro" id="IPR019734">
    <property type="entry name" value="TPR_rpt"/>
</dbReference>
<dbReference type="InterPro" id="IPR036388">
    <property type="entry name" value="WH-like_DNA-bd_sf"/>
</dbReference>
<dbReference type="InterPro" id="IPR059106">
    <property type="entry name" value="WHD_MalT"/>
</dbReference>
<keyword evidence="1" id="KW-0805">Transcription regulation</keyword>
<reference evidence="5" key="1">
    <citation type="submission" date="2020-10" db="EMBL/GenBank/DDBJ databases">
        <title>Taxonomic study of unclassified bacteria belonging to the class Ktedonobacteria.</title>
        <authorList>
            <person name="Yabe S."/>
            <person name="Wang C.M."/>
            <person name="Zheng Y."/>
            <person name="Sakai Y."/>
            <person name="Cavaletti L."/>
            <person name="Monciardini P."/>
            <person name="Donadio S."/>
        </authorList>
    </citation>
    <scope>NUCLEOTIDE SEQUENCE</scope>
    <source>
        <strain evidence="5">SOSP1-1</strain>
    </source>
</reference>
<protein>
    <submittedName>
        <fullName evidence="5">Transcriptional regulator</fullName>
    </submittedName>
</protein>
<dbReference type="InterPro" id="IPR016032">
    <property type="entry name" value="Sig_transdc_resp-reg_C-effctor"/>
</dbReference>
<dbReference type="AlphaFoldDB" id="A0A8J3I3U3"/>
<dbReference type="PANTHER" id="PTHR44688:SF16">
    <property type="entry name" value="DNA-BINDING TRANSCRIPTIONAL ACTIVATOR DEVR_DOSR"/>
    <property type="match status" value="1"/>
</dbReference>
<dbReference type="PROSITE" id="PS50043">
    <property type="entry name" value="HTH_LUXR_2"/>
    <property type="match status" value="1"/>
</dbReference>
<dbReference type="PANTHER" id="PTHR44688">
    <property type="entry name" value="DNA-BINDING TRANSCRIPTIONAL ACTIVATOR DEVR_DOSR"/>
    <property type="match status" value="1"/>
</dbReference>
<evidence type="ECO:0000313" key="6">
    <source>
        <dbReference type="Proteomes" id="UP000612362"/>
    </source>
</evidence>
<gene>
    <name evidence="5" type="ORF">KSX_52190</name>
</gene>
<evidence type="ECO:0000256" key="1">
    <source>
        <dbReference type="ARBA" id="ARBA00023015"/>
    </source>
</evidence>
<dbReference type="CDD" id="cd06170">
    <property type="entry name" value="LuxR_C_like"/>
    <property type="match status" value="1"/>
</dbReference>
<dbReference type="GO" id="GO:0003677">
    <property type="term" value="F:DNA binding"/>
    <property type="evidence" value="ECO:0007669"/>
    <property type="project" value="UniProtKB-KW"/>
</dbReference>
<dbReference type="RefSeq" id="WP_220196375.1">
    <property type="nucleotide sequence ID" value="NZ_BNJF01000002.1"/>
</dbReference>
<dbReference type="PRINTS" id="PR00038">
    <property type="entry name" value="HTHLUXR"/>
</dbReference>
<dbReference type="Gene3D" id="1.10.10.10">
    <property type="entry name" value="Winged helix-like DNA-binding domain superfamily/Winged helix DNA-binding domain"/>
    <property type="match status" value="1"/>
</dbReference>
<keyword evidence="2" id="KW-0238">DNA-binding</keyword>
<evidence type="ECO:0000256" key="3">
    <source>
        <dbReference type="ARBA" id="ARBA00023163"/>
    </source>
</evidence>
<dbReference type="SUPFAM" id="SSF46894">
    <property type="entry name" value="C-terminal effector domain of the bipartite response regulators"/>
    <property type="match status" value="1"/>
</dbReference>
<dbReference type="Proteomes" id="UP000612362">
    <property type="component" value="Unassembled WGS sequence"/>
</dbReference>
<organism evidence="5 6">
    <name type="scientific">Ktedonospora formicarum</name>
    <dbReference type="NCBI Taxonomy" id="2778364"/>
    <lineage>
        <taxon>Bacteria</taxon>
        <taxon>Bacillati</taxon>
        <taxon>Chloroflexota</taxon>
        <taxon>Ktedonobacteria</taxon>
        <taxon>Ktedonobacterales</taxon>
        <taxon>Ktedonobacteraceae</taxon>
        <taxon>Ktedonospora</taxon>
    </lineage>
</organism>
<dbReference type="Pfam" id="PF17874">
    <property type="entry name" value="TPR_MalT"/>
    <property type="match status" value="1"/>
</dbReference>
<dbReference type="Pfam" id="PF25873">
    <property type="entry name" value="WHD_MalT"/>
    <property type="match status" value="1"/>
</dbReference>
<keyword evidence="3" id="KW-0804">Transcription</keyword>
<dbReference type="InterPro" id="IPR011990">
    <property type="entry name" value="TPR-like_helical_dom_sf"/>
</dbReference>
<proteinExistence type="predicted"/>
<dbReference type="GO" id="GO:0006355">
    <property type="term" value="P:regulation of DNA-templated transcription"/>
    <property type="evidence" value="ECO:0007669"/>
    <property type="project" value="InterPro"/>
</dbReference>
<sequence length="754" mass="85623">MHVADLRFSLEEEEHFLRQALPVSLSEVALIQLDATLEGWAAGLRLLSLALSGWKTPQAVEQALLSLGEHATGSPAAEGFSTPHRSLLDYFVLEILETQPEPLQRFLLQTSMLSRLSAPLCDAVTGQQDSAERLEAIERAGLFLETLEGPGRWYRYHTLFAEAMSREASRRLDEETLKVLALRASSWYERERLLMEAVEMTWLAHDVERVARLIELSFEIEFYEPRTMLRWLEHIPETVLREHPMLCLVFATELCFPVELRFSQKALPVAAVVPLSETQGARVEMLLRMAEEGWRKAGNYAWIGTIWSHRALNSLVYGEPIFQVIDYSRKALAYLPQGDEPDLRLRMYRSSCRLFDGIDKLHMGQIAEARQTLLGAQEDNVSPGNRYLALDIHLTLGKCHALQGELRRARDHFCQSLAQARELNDDELTADILLELAWLAFEWNDLRGAEQQAQEAQDIVLHRCPHATMLSDSATFQLTLLQYVQGETATALAQLTILLEKPQTTWTPGGFWFLSRIRAWHTRLRIAMGDVSLEQDGLPLLSQSDESTSITENLEEQVSRGRLLLARGDVEGALQHFASILPIAQEHLHQCVVLQIQLLLALAHATCKQDQQAFYWLRQTLLQAMREGYIRLFLNEGKPLTRLLRLLLPTIEDKALRAYAQTILRAETQVYEQTSAPQTTSGSSSLLPEPLSPHEQRVLRLLAAGWSNQDIARELIVSVNTIKYHIKHLYQKLGVSNRLQASEAARYLKLDESL</sequence>
<dbReference type="SMART" id="SM00028">
    <property type="entry name" value="TPR"/>
    <property type="match status" value="3"/>
</dbReference>
<dbReference type="PROSITE" id="PS00622">
    <property type="entry name" value="HTH_LUXR_1"/>
    <property type="match status" value="1"/>
</dbReference>
<dbReference type="SUPFAM" id="SSF48452">
    <property type="entry name" value="TPR-like"/>
    <property type="match status" value="2"/>
</dbReference>
<evidence type="ECO:0000313" key="5">
    <source>
        <dbReference type="EMBL" id="GHO47056.1"/>
    </source>
</evidence>
<name>A0A8J3I3U3_9CHLR</name>
<dbReference type="Gene3D" id="1.25.40.10">
    <property type="entry name" value="Tetratricopeptide repeat domain"/>
    <property type="match status" value="1"/>
</dbReference>
<dbReference type="EMBL" id="BNJF01000002">
    <property type="protein sequence ID" value="GHO47056.1"/>
    <property type="molecule type" value="Genomic_DNA"/>
</dbReference>
<accession>A0A8J3I3U3</accession>